<accession>A0A5N6A3C8</accession>
<feature type="compositionally biased region" description="Low complexity" evidence="1">
    <location>
        <begin position="177"/>
        <end position="194"/>
    </location>
</feature>
<name>A0A5N6A3C8_9ACTN</name>
<gene>
    <name evidence="2" type="ORF">FH607_020115</name>
</gene>
<protein>
    <submittedName>
        <fullName evidence="2">Uncharacterized protein</fullName>
    </submittedName>
</protein>
<evidence type="ECO:0000256" key="1">
    <source>
        <dbReference type="SAM" id="MobiDB-lite"/>
    </source>
</evidence>
<evidence type="ECO:0000313" key="2">
    <source>
        <dbReference type="EMBL" id="KAB8162945.1"/>
    </source>
</evidence>
<sequence length="322" mass="35529">MPWVRLDDRFPSHRKVALLSDRAFRLYVSGLCWCSENLTEGRIATRELSLISRVRGAKTAAAELEKAGLWDRTEDGWEVHDYLEYNPDRARVKADREANAARQKAWRERKKAEREAKRAAEEAARNGQSNAPSNGVTGDGSDVENDASATRRRHDGDTNAHGSDSENQPSSQVNEVRNAVSNAAPSPSRPSSPSTKEKNKQASPQDGPLVPDFARELVDQLTASGMVVGWRLSEVEWFKIHAHIKRSSVPALVEFTRRRWNPADPPRSARYLTRIWEDMPSVPAGTPGAPALPAAANGTTGGTSHNSSVIAQFRARAQEHTP</sequence>
<keyword evidence="3" id="KW-1185">Reference proteome</keyword>
<dbReference type="AlphaFoldDB" id="A0A5N6A3C8"/>
<dbReference type="Proteomes" id="UP000314251">
    <property type="component" value="Unassembled WGS sequence"/>
</dbReference>
<dbReference type="OrthoDB" id="3383452at2"/>
<dbReference type="RefSeq" id="WP_139670548.1">
    <property type="nucleotide sequence ID" value="NZ_VDLY02000013.1"/>
</dbReference>
<dbReference type="EMBL" id="VDLY02000013">
    <property type="protein sequence ID" value="KAB8162945.1"/>
    <property type="molecule type" value="Genomic_DNA"/>
</dbReference>
<comment type="caution">
    <text evidence="2">The sequence shown here is derived from an EMBL/GenBank/DDBJ whole genome shotgun (WGS) entry which is preliminary data.</text>
</comment>
<proteinExistence type="predicted"/>
<feature type="compositionally biased region" description="Basic and acidic residues" evidence="1">
    <location>
        <begin position="110"/>
        <end position="124"/>
    </location>
</feature>
<organism evidence="2 3">
    <name type="scientific">Streptomyces mimosae</name>
    <dbReference type="NCBI Taxonomy" id="2586635"/>
    <lineage>
        <taxon>Bacteria</taxon>
        <taxon>Bacillati</taxon>
        <taxon>Actinomycetota</taxon>
        <taxon>Actinomycetes</taxon>
        <taxon>Kitasatosporales</taxon>
        <taxon>Streptomycetaceae</taxon>
        <taxon>Streptomyces</taxon>
    </lineage>
</organism>
<reference evidence="2" key="1">
    <citation type="submission" date="2019-10" db="EMBL/GenBank/DDBJ databases">
        <title>Nonomuraea sp. nov., isolated from Phyllanthus amarus.</title>
        <authorList>
            <person name="Klykleung N."/>
            <person name="Tanasupawat S."/>
        </authorList>
    </citation>
    <scope>NUCLEOTIDE SEQUENCE [LARGE SCALE GENOMIC DNA]</scope>
    <source>
        <strain evidence="2">3MP-10</strain>
    </source>
</reference>
<feature type="region of interest" description="Disordered" evidence="1">
    <location>
        <begin position="92"/>
        <end position="210"/>
    </location>
</feature>
<feature type="compositionally biased region" description="Polar residues" evidence="1">
    <location>
        <begin position="126"/>
        <end position="136"/>
    </location>
</feature>
<feature type="compositionally biased region" description="Polar residues" evidence="1">
    <location>
        <begin position="160"/>
        <end position="175"/>
    </location>
</feature>
<evidence type="ECO:0000313" key="3">
    <source>
        <dbReference type="Proteomes" id="UP000314251"/>
    </source>
</evidence>